<dbReference type="Pfam" id="PF08951">
    <property type="entry name" value="EntA_Immun"/>
    <property type="match status" value="1"/>
</dbReference>
<dbReference type="GO" id="GO:0030153">
    <property type="term" value="P:bacteriocin immunity"/>
    <property type="evidence" value="ECO:0007669"/>
    <property type="project" value="InterPro"/>
</dbReference>
<dbReference type="AlphaFoldDB" id="A0A5B8FP39"/>
<dbReference type="RefSeq" id="WP_159373653.1">
    <property type="nucleotide sequence ID" value="NZ_CP038171.1"/>
</dbReference>
<proteinExistence type="predicted"/>
<dbReference type="InterPro" id="IPR015046">
    <property type="entry name" value="LciA_Immunity-like"/>
</dbReference>
<accession>A0A5B8FP39</accession>
<keyword evidence="1" id="KW-0614">Plasmid</keyword>
<organism evidence="1">
    <name type="scientific">Enterococcus faecium</name>
    <name type="common">Streptococcus faecium</name>
    <dbReference type="NCBI Taxonomy" id="1352"/>
    <lineage>
        <taxon>Bacteria</taxon>
        <taxon>Bacillati</taxon>
        <taxon>Bacillota</taxon>
        <taxon>Bacilli</taxon>
        <taxon>Lactobacillales</taxon>
        <taxon>Enterococcaceae</taxon>
        <taxon>Enterococcus</taxon>
    </lineage>
</organism>
<dbReference type="EMBL" id="MH784602">
    <property type="protein sequence ID" value="QDL89994.1"/>
    <property type="molecule type" value="Genomic_DNA"/>
</dbReference>
<evidence type="ECO:0000313" key="1">
    <source>
        <dbReference type="EMBL" id="QDL89923.1"/>
    </source>
</evidence>
<evidence type="ECO:0008006" key="3">
    <source>
        <dbReference type="Google" id="ProtNLM"/>
    </source>
</evidence>
<dbReference type="InterPro" id="IPR053739">
    <property type="entry name" value="Bact_Immunity_Domain_sf"/>
</dbReference>
<protein>
    <recommendedName>
        <fullName evidence="3">Bacteriocin immunity protein</fullName>
    </recommendedName>
</protein>
<dbReference type="EMBL" id="MH784601">
    <property type="protein sequence ID" value="QDL89923.1"/>
    <property type="molecule type" value="Genomic_DNA"/>
</dbReference>
<geneLocation type="plasmid" evidence="1">
    <name>pC25-1</name>
</geneLocation>
<geneLocation type="plasmid" evidence="2">
    <name>pC27-2</name>
</geneLocation>
<name>A0A5B8FP39_ENTFC</name>
<evidence type="ECO:0000313" key="2">
    <source>
        <dbReference type="EMBL" id="QDL89994.1"/>
    </source>
</evidence>
<dbReference type="Gene3D" id="1.20.1440.140">
    <property type="match status" value="1"/>
</dbReference>
<reference evidence="1" key="1">
    <citation type="journal article" date="2019" name="J. Antimicrob. Chemother.">
        <title>Emergence of plasmid-mediated oxazolidinone resistance gene poxtA from CC17 Enterococcus faecium of pig origin.</title>
        <authorList>
            <person name="Huang J."/>
            <person name="Wang M."/>
            <person name="Gao Y."/>
            <person name="Chen L."/>
            <person name="Wang L."/>
        </authorList>
    </citation>
    <scope>NUCLEOTIDE SEQUENCE</scope>
    <source>
        <strain evidence="1">25</strain>
        <strain evidence="2">27</strain>
        <plasmid evidence="1">pC25-1</plasmid>
        <plasmid evidence="2">pC27-2</plasmid>
    </source>
</reference>
<sequence>MQNANDKDILILISDLISEINKRNQNNAGVKQAIKLLNTSKDRIEKGKETPEAESRALYQTLSSIFLFEQLQFTNQEYKLLKEIEKIAHRKGAKGGFETLFTTNAWRKPF</sequence>